<dbReference type="PRINTS" id="PR00455">
    <property type="entry name" value="HTHTETR"/>
</dbReference>
<keyword evidence="2 4" id="KW-0238">DNA-binding</keyword>
<evidence type="ECO:0000313" key="7">
    <source>
        <dbReference type="Proteomes" id="UP001138997"/>
    </source>
</evidence>
<dbReference type="AlphaFoldDB" id="A0A9X1SYD3"/>
<dbReference type="InterPro" id="IPR009057">
    <property type="entry name" value="Homeodomain-like_sf"/>
</dbReference>
<accession>A0A9X1SYD3</accession>
<gene>
    <name evidence="6" type="ORF">LR394_40085</name>
</gene>
<dbReference type="Gene3D" id="1.10.10.60">
    <property type="entry name" value="Homeodomain-like"/>
    <property type="match status" value="1"/>
</dbReference>
<reference evidence="6" key="1">
    <citation type="submission" date="2021-11" db="EMBL/GenBank/DDBJ databases">
        <title>Streptomyces corallinus and Kineosporia corallina sp. nov., two new coral-derived marine actinobacteria.</title>
        <authorList>
            <person name="Buangrab K."/>
            <person name="Sutthacheep M."/>
            <person name="Yeemin T."/>
            <person name="Harunari E."/>
            <person name="Igarashi Y."/>
            <person name="Sripreechasak P."/>
            <person name="Kanchanasin P."/>
            <person name="Tanasupawat S."/>
            <person name="Phongsopitanun W."/>
        </authorList>
    </citation>
    <scope>NUCLEOTIDE SEQUENCE</scope>
    <source>
        <strain evidence="6">JCM 31032</strain>
    </source>
</reference>
<keyword evidence="7" id="KW-1185">Reference proteome</keyword>
<evidence type="ECO:0000256" key="2">
    <source>
        <dbReference type="ARBA" id="ARBA00023125"/>
    </source>
</evidence>
<dbReference type="SUPFAM" id="SSF46689">
    <property type="entry name" value="Homeodomain-like"/>
    <property type="match status" value="1"/>
</dbReference>
<feature type="domain" description="HTH tetR-type" evidence="5">
    <location>
        <begin position="15"/>
        <end position="75"/>
    </location>
</feature>
<dbReference type="Gene3D" id="1.10.357.10">
    <property type="entry name" value="Tetracycline Repressor, domain 2"/>
    <property type="match status" value="1"/>
</dbReference>
<dbReference type="InterPro" id="IPR036271">
    <property type="entry name" value="Tet_transcr_reg_TetR-rel_C_sf"/>
</dbReference>
<dbReference type="PROSITE" id="PS50977">
    <property type="entry name" value="HTH_TETR_2"/>
    <property type="match status" value="1"/>
</dbReference>
<dbReference type="Pfam" id="PF00440">
    <property type="entry name" value="TetR_N"/>
    <property type="match status" value="1"/>
</dbReference>
<dbReference type="RefSeq" id="WP_231449964.1">
    <property type="nucleotide sequence ID" value="NZ_JAJOMB010000043.1"/>
</dbReference>
<evidence type="ECO:0000256" key="4">
    <source>
        <dbReference type="PROSITE-ProRule" id="PRU00335"/>
    </source>
</evidence>
<keyword evidence="1" id="KW-0805">Transcription regulation</keyword>
<feature type="DNA-binding region" description="H-T-H motif" evidence="4">
    <location>
        <begin position="38"/>
        <end position="57"/>
    </location>
</feature>
<dbReference type="InterPro" id="IPR001647">
    <property type="entry name" value="HTH_TetR"/>
</dbReference>
<dbReference type="PANTHER" id="PTHR47506">
    <property type="entry name" value="TRANSCRIPTIONAL REGULATORY PROTEIN"/>
    <property type="match status" value="1"/>
</dbReference>
<dbReference type="Proteomes" id="UP001138997">
    <property type="component" value="Unassembled WGS sequence"/>
</dbReference>
<sequence>MSTREGLLFVARSKEFDDLTAVTAARDVFWERGYASTSLSQLQSATGLSKSSLYETYGSKRGLFARAASNYLDTVVGPRLAPVEAAGAGPAELAGYFTGLAEFFDRAPSQIARRGCLLLNTAMDLNDLDEEAATLVRNYRARVQAAFLGVCRGRVPDAEAEILTAAQIGLMVTSRLDPALACSLARSLAARVSAWPADEAPPAS</sequence>
<proteinExistence type="predicted"/>
<comment type="caution">
    <text evidence="6">The sequence shown here is derived from an EMBL/GenBank/DDBJ whole genome shotgun (WGS) entry which is preliminary data.</text>
</comment>
<evidence type="ECO:0000256" key="3">
    <source>
        <dbReference type="ARBA" id="ARBA00023163"/>
    </source>
</evidence>
<evidence type="ECO:0000259" key="5">
    <source>
        <dbReference type="PROSITE" id="PS50977"/>
    </source>
</evidence>
<evidence type="ECO:0000256" key="1">
    <source>
        <dbReference type="ARBA" id="ARBA00023015"/>
    </source>
</evidence>
<dbReference type="SUPFAM" id="SSF48498">
    <property type="entry name" value="Tetracyclin repressor-like, C-terminal domain"/>
    <property type="match status" value="1"/>
</dbReference>
<name>A0A9X1SYD3_9ACTN</name>
<evidence type="ECO:0000313" key="6">
    <source>
        <dbReference type="EMBL" id="MCD5317112.1"/>
    </source>
</evidence>
<dbReference type="GO" id="GO:0003677">
    <property type="term" value="F:DNA binding"/>
    <property type="evidence" value="ECO:0007669"/>
    <property type="project" value="UniProtKB-UniRule"/>
</dbReference>
<protein>
    <submittedName>
        <fullName evidence="6">TetR/AcrR family transcriptional regulator</fullName>
    </submittedName>
</protein>
<keyword evidence="3" id="KW-0804">Transcription</keyword>
<dbReference type="PANTHER" id="PTHR47506:SF1">
    <property type="entry name" value="HTH-TYPE TRANSCRIPTIONAL REGULATOR YJDC"/>
    <property type="match status" value="1"/>
</dbReference>
<organism evidence="6 7">
    <name type="scientific">Kineosporia babensis</name>
    <dbReference type="NCBI Taxonomy" id="499548"/>
    <lineage>
        <taxon>Bacteria</taxon>
        <taxon>Bacillati</taxon>
        <taxon>Actinomycetota</taxon>
        <taxon>Actinomycetes</taxon>
        <taxon>Kineosporiales</taxon>
        <taxon>Kineosporiaceae</taxon>
        <taxon>Kineosporia</taxon>
    </lineage>
</organism>
<dbReference type="EMBL" id="JAJOMB010000043">
    <property type="protein sequence ID" value="MCD5317112.1"/>
    <property type="molecule type" value="Genomic_DNA"/>
</dbReference>